<dbReference type="RefSeq" id="WP_377824690.1">
    <property type="nucleotide sequence ID" value="NZ_JBHSWJ010000002.1"/>
</dbReference>
<gene>
    <name evidence="1" type="ORF">ACFQBT_17515</name>
</gene>
<organism evidence="1 2">
    <name type="scientific">Branchiibius cervicis</name>
    <dbReference type="NCBI Taxonomy" id="908252"/>
    <lineage>
        <taxon>Bacteria</taxon>
        <taxon>Bacillati</taxon>
        <taxon>Actinomycetota</taxon>
        <taxon>Actinomycetes</taxon>
        <taxon>Micrococcales</taxon>
        <taxon>Dermacoccaceae</taxon>
        <taxon>Branchiibius</taxon>
    </lineage>
</organism>
<keyword evidence="2" id="KW-1185">Reference proteome</keyword>
<evidence type="ECO:0008006" key="3">
    <source>
        <dbReference type="Google" id="ProtNLM"/>
    </source>
</evidence>
<dbReference type="Proteomes" id="UP001596356">
    <property type="component" value="Unassembled WGS sequence"/>
</dbReference>
<evidence type="ECO:0000313" key="1">
    <source>
        <dbReference type="EMBL" id="MFC6715517.1"/>
    </source>
</evidence>
<comment type="caution">
    <text evidence="1">The sequence shown here is derived from an EMBL/GenBank/DDBJ whole genome shotgun (WGS) entry which is preliminary data.</text>
</comment>
<dbReference type="EMBL" id="JBHSWJ010000002">
    <property type="protein sequence ID" value="MFC6715517.1"/>
    <property type="molecule type" value="Genomic_DNA"/>
</dbReference>
<name>A0ABW2AWL4_9MICO</name>
<accession>A0ABW2AWL4</accession>
<sequence>MSLATAPQVAAADPTATMQMSKTAQVDGELTPGTEFLYTITVACSSVAVGGCENYVLTDPLPEWIELAGDPTADNQPSTVTVSPDNVVTVDVNQALGGGKTGLKSGDTLTITIPVRLSPDAPASINGTTITNTATSTADNATEQSASADVTPVVQTKLGAETTKTIEPSGASAKPGTAAAVTLTGKNQSNVPVHELVVQDPVDPTASPSPFTYLGVTAPLGEVTMPKGADQVVVWAYVNGQWVEGAPGPPAQLPAGVDPSDVEGLRYVFTDTTGDGIAPGATATIPVNVEQRDNVTELTGPVTVKNDAQTTVTTADGTTATSDPADDTYVITPPDLSADVTKKFDPDTVHAGDPSTVTIGATNSSNVPGRFADDYRAHGGQ</sequence>
<protein>
    <recommendedName>
        <fullName evidence="3">DUF11 domain-containing protein</fullName>
    </recommendedName>
</protein>
<evidence type="ECO:0000313" key="2">
    <source>
        <dbReference type="Proteomes" id="UP001596356"/>
    </source>
</evidence>
<proteinExistence type="predicted"/>
<reference evidence="2" key="1">
    <citation type="journal article" date="2019" name="Int. J. Syst. Evol. Microbiol.">
        <title>The Global Catalogue of Microorganisms (GCM) 10K type strain sequencing project: providing services to taxonomists for standard genome sequencing and annotation.</title>
        <authorList>
            <consortium name="The Broad Institute Genomics Platform"/>
            <consortium name="The Broad Institute Genome Sequencing Center for Infectious Disease"/>
            <person name="Wu L."/>
            <person name="Ma J."/>
        </authorList>
    </citation>
    <scope>NUCLEOTIDE SEQUENCE [LARGE SCALE GENOMIC DNA]</scope>
    <source>
        <strain evidence="2">NBRC 106593</strain>
    </source>
</reference>